<comment type="caution">
    <text evidence="1">The sequence shown here is derived from an EMBL/GenBank/DDBJ whole genome shotgun (WGS) entry which is preliminary data.</text>
</comment>
<organism evidence="1 2">
    <name type="scientific">Methylobacterium iners</name>
    <dbReference type="NCBI Taxonomy" id="418707"/>
    <lineage>
        <taxon>Bacteria</taxon>
        <taxon>Pseudomonadati</taxon>
        <taxon>Pseudomonadota</taxon>
        <taxon>Alphaproteobacteria</taxon>
        <taxon>Hyphomicrobiales</taxon>
        <taxon>Methylobacteriaceae</taxon>
        <taxon>Methylobacterium</taxon>
    </lineage>
</organism>
<evidence type="ECO:0000313" key="2">
    <source>
        <dbReference type="Proteomes" id="UP001055125"/>
    </source>
</evidence>
<reference evidence="1" key="2">
    <citation type="submission" date="2021-08" db="EMBL/GenBank/DDBJ databases">
        <authorList>
            <person name="Tani A."/>
            <person name="Ola A."/>
            <person name="Ogura Y."/>
            <person name="Katsura K."/>
            <person name="Hayashi T."/>
        </authorList>
    </citation>
    <scope>NUCLEOTIDE SEQUENCE</scope>
    <source>
        <strain evidence="1">DSM 19015</strain>
    </source>
</reference>
<gene>
    <name evidence="1" type="ORF">OCOJLMKI_2066</name>
</gene>
<sequence length="142" mass="15734">MTEPALAKCLDDGLSPADWLALLNQRIFFWCDAEGLARLLGARANRSRAVDVLVADTLGLARAYAHRIELSPINTGATLRKPARRGPSTFTPLLELSFEDWSRKRGRRDRILEVTVIGGVPDIARYVKEVRCVSPASLDAFE</sequence>
<keyword evidence="2" id="KW-1185">Reference proteome</keyword>
<dbReference type="Proteomes" id="UP001055125">
    <property type="component" value="Unassembled WGS sequence"/>
</dbReference>
<accession>A0ABQ4RYU0</accession>
<dbReference type="InterPro" id="IPR054271">
    <property type="entry name" value="DUF7002"/>
</dbReference>
<evidence type="ECO:0000313" key="1">
    <source>
        <dbReference type="EMBL" id="GJD94859.1"/>
    </source>
</evidence>
<dbReference type="Pfam" id="PF22531">
    <property type="entry name" value="DUF7002"/>
    <property type="match status" value="1"/>
</dbReference>
<proteinExistence type="predicted"/>
<protein>
    <submittedName>
        <fullName evidence="1">Uncharacterized protein</fullName>
    </submittedName>
</protein>
<name>A0ABQ4RYU0_9HYPH</name>
<reference evidence="1" key="1">
    <citation type="journal article" date="2021" name="Front. Microbiol.">
        <title>Comprehensive Comparative Genomics and Phenotyping of Methylobacterium Species.</title>
        <authorList>
            <person name="Alessa O."/>
            <person name="Ogura Y."/>
            <person name="Fujitani Y."/>
            <person name="Takami H."/>
            <person name="Hayashi T."/>
            <person name="Sahin N."/>
            <person name="Tani A."/>
        </authorList>
    </citation>
    <scope>NUCLEOTIDE SEQUENCE</scope>
    <source>
        <strain evidence="1">DSM 19015</strain>
    </source>
</reference>
<dbReference type="EMBL" id="BPQP01000030">
    <property type="protein sequence ID" value="GJD94859.1"/>
    <property type="molecule type" value="Genomic_DNA"/>
</dbReference>